<proteinExistence type="predicted"/>
<dbReference type="Pfam" id="PF04488">
    <property type="entry name" value="Gly_transf_sug"/>
    <property type="match status" value="1"/>
</dbReference>
<reference evidence="2" key="1">
    <citation type="journal article" date="2009" name="PLoS ONE">
        <title>Methylobacterium genome sequences: a reference blueprint to investigate microbial metabolism of C1 compounds from natural and industrial sources.</title>
        <authorList>
            <person name="Vuilleumier S."/>
            <person name="Chistoserdova L."/>
            <person name="Lee M.-C."/>
            <person name="Bringel F."/>
            <person name="Lajus A."/>
            <person name="Zhou Y."/>
            <person name="Gourion B."/>
            <person name="Barbe V."/>
            <person name="Chang J."/>
            <person name="Cruveiller S."/>
            <person name="Dossat C."/>
            <person name="Gillett W."/>
            <person name="Gruffaz C."/>
            <person name="Haugen E."/>
            <person name="Hourcade E."/>
            <person name="Levy R."/>
            <person name="Mangenot S."/>
            <person name="Muller E."/>
            <person name="Nadalig T."/>
            <person name="Pagni M."/>
            <person name="Penny C."/>
            <person name="Peyraud R."/>
            <person name="Robinson D.G."/>
            <person name="Roche D."/>
            <person name="Rouy Z."/>
            <person name="Saenampechek C."/>
            <person name="Salvignol G."/>
            <person name="Vallenet D."/>
            <person name="Wu Z."/>
            <person name="Marx C.J."/>
            <person name="Vorholt J.A."/>
            <person name="Olson M.V."/>
            <person name="Kaul R."/>
            <person name="Weissenbach J."/>
            <person name="Medigue C."/>
            <person name="Lidstrom M.E."/>
        </authorList>
    </citation>
    <scope>NUCLEOTIDE SEQUENCE [LARGE SCALE GENOMIC DNA]</scope>
    <source>
        <strain evidence="2">DSM 6343 / CIP 106787 / DM4</strain>
    </source>
</reference>
<evidence type="ECO:0000313" key="1">
    <source>
        <dbReference type="EMBL" id="SPK01952.1"/>
    </source>
</evidence>
<dbReference type="EMBL" id="FP103042">
    <property type="protein sequence ID" value="SPK01952.1"/>
    <property type="molecule type" value="Genomic_DNA"/>
</dbReference>
<dbReference type="Gene3D" id="3.90.550.20">
    <property type="match status" value="1"/>
</dbReference>
<dbReference type="InterPro" id="IPR007577">
    <property type="entry name" value="GlycoTrfase_DXD_sugar-bd_CS"/>
</dbReference>
<dbReference type="SUPFAM" id="SSF53448">
    <property type="entry name" value="Nucleotide-diphospho-sugar transferases"/>
    <property type="match status" value="1"/>
</dbReference>
<dbReference type="Proteomes" id="UP000008070">
    <property type="component" value="Chromosome"/>
</dbReference>
<organism evidence="1 2">
    <name type="scientific">Methylorubrum extorquens (strain DSM 6343 / CIP 106787 / DM4)</name>
    <name type="common">Methylobacterium extorquens</name>
    <dbReference type="NCBI Taxonomy" id="661410"/>
    <lineage>
        <taxon>Bacteria</taxon>
        <taxon>Pseudomonadati</taxon>
        <taxon>Pseudomonadota</taxon>
        <taxon>Alphaproteobacteria</taxon>
        <taxon>Hyphomicrobiales</taxon>
        <taxon>Methylobacteriaceae</taxon>
        <taxon>Methylorubrum</taxon>
    </lineage>
</organism>
<gene>
    <name evidence="1" type="ORF">METD_I143998R</name>
</gene>
<evidence type="ECO:0000313" key="2">
    <source>
        <dbReference type="Proteomes" id="UP000008070"/>
    </source>
</evidence>
<dbReference type="InterPro" id="IPR029044">
    <property type="entry name" value="Nucleotide-diphossugar_trans"/>
</dbReference>
<sequence length="376" mass="43160">MRLPRLLKKLWSAPSERHMPGFDEAYYLEHHPTVRHSADSPLQHYLQHGWKDGCDPSVGFSSSEYLAANPDVAASGRNPLAHFLEHGLAEGRGGWRKGFALDEHLSIDQRVSADWFSDNNAGLPLIFMYWESRNLAEPISAPSWRSFYPNFRVFYEEDVIPLLPEKFVDLFVCINIPAAKSDIARMYLLKEYGGLYIDAHVGPASSANLMMTLSRLAGCNLMLFSRKWMMGEGSDFLDLMNTVIAARKGAPELDLVIDKIVRNVREHKRKEEEASEYVPYDLFNLTGTWLIVESFLEVPALTPRVKVGFRENVIVNLMESDDSSGFHLYKFHEYRKQGNHWSERQRYERFFETEEITSLSDARARAATRRPPPPRS</sequence>
<name>A0A2P9HAK5_METED</name>
<dbReference type="AlphaFoldDB" id="A0A2P9HAK5"/>
<accession>A0A2P9HAK5</accession>
<protein>
    <submittedName>
        <fullName evidence="1">Uncharacterized protein</fullName>
    </submittedName>
</protein>